<feature type="region of interest" description="Disordered" evidence="3">
    <location>
        <begin position="40"/>
        <end position="61"/>
    </location>
</feature>
<reference evidence="5" key="1">
    <citation type="submission" date="2019-08" db="EMBL/GenBank/DDBJ databases">
        <authorList>
            <person name="Kucharzyk K."/>
            <person name="Murdoch R.W."/>
            <person name="Higgins S."/>
            <person name="Loffler F."/>
        </authorList>
    </citation>
    <scope>NUCLEOTIDE SEQUENCE</scope>
</reference>
<evidence type="ECO:0000313" key="5">
    <source>
        <dbReference type="EMBL" id="MPM65578.1"/>
    </source>
</evidence>
<feature type="region of interest" description="Disordered" evidence="3">
    <location>
        <begin position="279"/>
        <end position="302"/>
    </location>
</feature>
<evidence type="ECO:0000259" key="4">
    <source>
        <dbReference type="PROSITE" id="PS50111"/>
    </source>
</evidence>
<protein>
    <submittedName>
        <fullName evidence="5">Methyl-accepting chemotaxis protein McpA</fullName>
    </submittedName>
</protein>
<keyword evidence="2" id="KW-0175">Coiled coil</keyword>
<dbReference type="InterPro" id="IPR004089">
    <property type="entry name" value="MCPsignal_dom"/>
</dbReference>
<organism evidence="5">
    <name type="scientific">bioreactor metagenome</name>
    <dbReference type="NCBI Taxonomy" id="1076179"/>
    <lineage>
        <taxon>unclassified sequences</taxon>
        <taxon>metagenomes</taxon>
        <taxon>ecological metagenomes</taxon>
    </lineage>
</organism>
<dbReference type="PANTHER" id="PTHR32089">
    <property type="entry name" value="METHYL-ACCEPTING CHEMOTAXIS PROTEIN MCPB"/>
    <property type="match status" value="1"/>
</dbReference>
<sequence length="302" mass="31950">MQQISTAAEQIATGSENLSRHAGSAASDIKASQEIFKNLSDSSAKSSEYASQAGKKSDESQVISNQALEDMEQVVTEISKLGDIVRSLEDAVNTIGAVTGKIKSIADQTNLLALNAAIEAARAGEYGRGFAVVADEVRKLAADSRKSTDEINQIVTNVQKETKKVTEAINVADGQAKTGSKNIKQALGMSHEIATAVATINSMLAELDRLSDEGLSKIESIEKSISETASTAEENAASSEETSAAIEEQTAAMQQVSSSVKNVGELAQKTVDALMENFSVSEEQKNGQISSERSRGFDRKKG</sequence>
<dbReference type="GO" id="GO:0016020">
    <property type="term" value="C:membrane"/>
    <property type="evidence" value="ECO:0007669"/>
    <property type="project" value="InterPro"/>
</dbReference>
<feature type="region of interest" description="Disordered" evidence="3">
    <location>
        <begin position="1"/>
        <end position="25"/>
    </location>
</feature>
<dbReference type="Gene3D" id="1.10.287.950">
    <property type="entry name" value="Methyl-accepting chemotaxis protein"/>
    <property type="match status" value="1"/>
</dbReference>
<dbReference type="AlphaFoldDB" id="A0A645BKF4"/>
<accession>A0A645BKF4</accession>
<evidence type="ECO:0000256" key="3">
    <source>
        <dbReference type="SAM" id="MobiDB-lite"/>
    </source>
</evidence>
<feature type="compositionally biased region" description="Polar residues" evidence="3">
    <location>
        <begin position="279"/>
        <end position="291"/>
    </location>
</feature>
<dbReference type="Pfam" id="PF00015">
    <property type="entry name" value="MCPsignal"/>
    <property type="match status" value="1"/>
</dbReference>
<keyword evidence="1" id="KW-0807">Transducer</keyword>
<dbReference type="EMBL" id="VSSQ01020592">
    <property type="protein sequence ID" value="MPM65578.1"/>
    <property type="molecule type" value="Genomic_DNA"/>
</dbReference>
<dbReference type="SUPFAM" id="SSF58104">
    <property type="entry name" value="Methyl-accepting chemotaxis protein (MCP) signaling domain"/>
    <property type="match status" value="1"/>
</dbReference>
<dbReference type="SMART" id="SM00283">
    <property type="entry name" value="MA"/>
    <property type="match status" value="1"/>
</dbReference>
<feature type="compositionally biased region" description="Basic and acidic residues" evidence="3">
    <location>
        <begin position="292"/>
        <end position="302"/>
    </location>
</feature>
<evidence type="ECO:0000256" key="2">
    <source>
        <dbReference type="SAM" id="Coils"/>
    </source>
</evidence>
<comment type="caution">
    <text evidence="5">The sequence shown here is derived from an EMBL/GenBank/DDBJ whole genome shotgun (WGS) entry which is preliminary data.</text>
</comment>
<feature type="compositionally biased region" description="Polar residues" evidence="3">
    <location>
        <begin position="1"/>
        <end position="17"/>
    </location>
</feature>
<gene>
    <name evidence="5" type="primary">mcpA_10</name>
    <name evidence="5" type="ORF">SDC9_112475</name>
</gene>
<feature type="coiled-coil region" evidence="2">
    <location>
        <begin position="193"/>
        <end position="249"/>
    </location>
</feature>
<name>A0A645BKF4_9ZZZZ</name>
<dbReference type="GO" id="GO:0007165">
    <property type="term" value="P:signal transduction"/>
    <property type="evidence" value="ECO:0007669"/>
    <property type="project" value="UniProtKB-KW"/>
</dbReference>
<feature type="compositionally biased region" description="Low complexity" evidence="3">
    <location>
        <begin position="40"/>
        <end position="53"/>
    </location>
</feature>
<feature type="domain" description="Methyl-accepting transducer" evidence="4">
    <location>
        <begin position="1"/>
        <end position="243"/>
    </location>
</feature>
<proteinExistence type="predicted"/>
<evidence type="ECO:0000256" key="1">
    <source>
        <dbReference type="ARBA" id="ARBA00023224"/>
    </source>
</evidence>
<dbReference type="PANTHER" id="PTHR32089:SF112">
    <property type="entry name" value="LYSOZYME-LIKE PROTEIN-RELATED"/>
    <property type="match status" value="1"/>
</dbReference>
<dbReference type="PROSITE" id="PS50111">
    <property type="entry name" value="CHEMOTAXIS_TRANSDUC_2"/>
    <property type="match status" value="1"/>
</dbReference>